<protein>
    <submittedName>
        <fullName evidence="1">Uncharacterized protein</fullName>
    </submittedName>
</protein>
<dbReference type="OrthoDB" id="1907966at2"/>
<comment type="caution">
    <text evidence="1">The sequence shown here is derived from an EMBL/GenBank/DDBJ whole genome shotgun (WGS) entry which is preliminary data.</text>
</comment>
<accession>A0A170NKR7</accession>
<gene>
    <name evidence="1" type="ORF">WY13_00838</name>
</gene>
<dbReference type="AlphaFoldDB" id="A0A170NKR7"/>
<evidence type="ECO:0000313" key="2">
    <source>
        <dbReference type="Proteomes" id="UP000077407"/>
    </source>
</evidence>
<sequence length="361" mass="40457">MSEFFNITLNKDVVLDDSATNSSTGWTGQHILDEIIAHRITKFEGLDDVNVANKQDKQVVVYSADMKKFTTVDLQNIGDAAGLSLKQISKMGITGGTSSPYEVDIPINTVDFKVPRVNVLQFKQGDQNVIKTLNSFSNSESSDFEPDDMIAFDNTVHLKTSYDYQMKDEGAIGSNNEEYSCEIDKNIFKEIDDIEESVDGVSEILTVTAIPPDRLLIASGDRDLSYVQNIDYFKLTGTGNNLKVVCSVDGGTTWKTFNMDHWEDISLTMNDVKTKGIDMSIFNAINSTYWNLLNANKKIRFAYLLSMNSISDTKSIDNLDLQYDGQGKWVQAKETDYDVVYVSNTQLQVLIKFSGDIKINY</sequence>
<dbReference type="EMBL" id="LITT01000007">
    <property type="protein sequence ID" value="OAA91273.1"/>
    <property type="molecule type" value="Genomic_DNA"/>
</dbReference>
<name>A0A170NKR7_9CLOT</name>
<organism evidence="1 2">
    <name type="scientific">Clostridium ljungdahlii</name>
    <dbReference type="NCBI Taxonomy" id="1538"/>
    <lineage>
        <taxon>Bacteria</taxon>
        <taxon>Bacillati</taxon>
        <taxon>Bacillota</taxon>
        <taxon>Clostridia</taxon>
        <taxon>Eubacteriales</taxon>
        <taxon>Clostridiaceae</taxon>
        <taxon>Clostridium</taxon>
    </lineage>
</organism>
<evidence type="ECO:0000313" key="1">
    <source>
        <dbReference type="EMBL" id="OAA91273.1"/>
    </source>
</evidence>
<dbReference type="RefSeq" id="WP_063554427.1">
    <property type="nucleotide sequence ID" value="NZ_LITT01000007.1"/>
</dbReference>
<proteinExistence type="predicted"/>
<dbReference type="Proteomes" id="UP000077407">
    <property type="component" value="Unassembled WGS sequence"/>
</dbReference>
<reference evidence="1 2" key="1">
    <citation type="journal article" date="2015" name="Biotechnol. Bioeng.">
        <title>Genome sequence and phenotypic characterization of Caulobacter segnis.</title>
        <authorList>
            <person name="Patel S."/>
            <person name="Fletcher B."/>
            <person name="Scott D.C."/>
            <person name="Ely B."/>
        </authorList>
    </citation>
    <scope>NUCLEOTIDE SEQUENCE [LARGE SCALE GENOMIC DNA]</scope>
    <source>
        <strain evidence="1 2">ERI-2</strain>
    </source>
</reference>
<dbReference type="PATRIC" id="fig|1538.10.peg.1337"/>